<sequence length="68" mass="7495">MSDKSFHYKFGLFVAICGVLLLLFRIVIQDFSVLGILSPIFISIGGLLLMRGKPEESEKSPSMSSRSS</sequence>
<feature type="transmembrane region" description="Helical" evidence="1">
    <location>
        <begin position="31"/>
        <end position="50"/>
    </location>
</feature>
<dbReference type="Proteomes" id="UP000033566">
    <property type="component" value="Chromosome"/>
</dbReference>
<keyword evidence="1" id="KW-0472">Membrane</keyword>
<evidence type="ECO:0000256" key="1">
    <source>
        <dbReference type="SAM" id="Phobius"/>
    </source>
</evidence>
<name>A0A0F6QYF2_9CORY</name>
<reference evidence="2 3" key="1">
    <citation type="journal article" date="2015" name="Genome Announc.">
        <title>Complete Genome Sequence of Corynebacterium camporealensis DSM 44610, Isolated from the Milk of a Manchega Sheep with Subclinical Mastitis.</title>
        <authorList>
            <person name="Ruckert C."/>
            <person name="Albersmeier A."/>
            <person name="Winkler A."/>
            <person name="Tauch A."/>
        </authorList>
    </citation>
    <scope>NUCLEOTIDE SEQUENCE [LARGE SCALE GENOMIC DNA]</scope>
    <source>
        <strain evidence="2 3">DSM 44610</strain>
    </source>
</reference>
<dbReference type="AlphaFoldDB" id="A0A0F6QYF2"/>
<dbReference type="PATRIC" id="fig|161896.4.peg.2124"/>
<feature type="transmembrane region" description="Helical" evidence="1">
    <location>
        <begin position="6"/>
        <end position="24"/>
    </location>
</feature>
<evidence type="ECO:0000313" key="3">
    <source>
        <dbReference type="Proteomes" id="UP000033566"/>
    </source>
</evidence>
<keyword evidence="1" id="KW-0812">Transmembrane</keyword>
<evidence type="ECO:0000313" key="2">
    <source>
        <dbReference type="EMBL" id="AKE40110.1"/>
    </source>
</evidence>
<protein>
    <submittedName>
        <fullName evidence="2">Uncharacterized protein</fullName>
    </submittedName>
</protein>
<gene>
    <name evidence="2" type="ORF">UL81_10885</name>
</gene>
<dbReference type="RefSeq" id="WP_035106286.1">
    <property type="nucleotide sequence ID" value="NZ_CP011311.1"/>
</dbReference>
<proteinExistence type="predicted"/>
<dbReference type="KEGG" id="ccj:UL81_10885"/>
<dbReference type="EMBL" id="CP011311">
    <property type="protein sequence ID" value="AKE40110.1"/>
    <property type="molecule type" value="Genomic_DNA"/>
</dbReference>
<accession>A0A0F6QYF2</accession>
<keyword evidence="3" id="KW-1185">Reference proteome</keyword>
<keyword evidence="1" id="KW-1133">Transmembrane helix</keyword>
<organism evidence="2 3">
    <name type="scientific">Corynebacterium camporealensis</name>
    <dbReference type="NCBI Taxonomy" id="161896"/>
    <lineage>
        <taxon>Bacteria</taxon>
        <taxon>Bacillati</taxon>
        <taxon>Actinomycetota</taxon>
        <taxon>Actinomycetes</taxon>
        <taxon>Mycobacteriales</taxon>
        <taxon>Corynebacteriaceae</taxon>
        <taxon>Corynebacterium</taxon>
    </lineage>
</organism>
<dbReference type="HOGENOM" id="CLU_2786790_0_0_11"/>